<protein>
    <submittedName>
        <fullName evidence="2">Uncharacterized protein</fullName>
    </submittedName>
</protein>
<feature type="compositionally biased region" description="Polar residues" evidence="1">
    <location>
        <begin position="639"/>
        <end position="653"/>
    </location>
</feature>
<name>R7SDF1_CONPW</name>
<dbReference type="OMA" id="ALAMVWN"/>
<feature type="region of interest" description="Disordered" evidence="1">
    <location>
        <begin position="496"/>
        <end position="670"/>
    </location>
</feature>
<dbReference type="Proteomes" id="UP000053558">
    <property type="component" value="Unassembled WGS sequence"/>
</dbReference>
<feature type="compositionally biased region" description="Basic residues" evidence="1">
    <location>
        <begin position="661"/>
        <end position="670"/>
    </location>
</feature>
<feature type="compositionally biased region" description="Basic residues" evidence="1">
    <location>
        <begin position="542"/>
        <end position="551"/>
    </location>
</feature>
<dbReference type="KEGG" id="cput:CONPUDRAFT_160590"/>
<organism evidence="2 3">
    <name type="scientific">Coniophora puteana (strain RWD-64-598)</name>
    <name type="common">Brown rot fungus</name>
    <dbReference type="NCBI Taxonomy" id="741705"/>
    <lineage>
        <taxon>Eukaryota</taxon>
        <taxon>Fungi</taxon>
        <taxon>Dikarya</taxon>
        <taxon>Basidiomycota</taxon>
        <taxon>Agaricomycotina</taxon>
        <taxon>Agaricomycetes</taxon>
        <taxon>Agaricomycetidae</taxon>
        <taxon>Boletales</taxon>
        <taxon>Coniophorineae</taxon>
        <taxon>Coniophoraceae</taxon>
        <taxon>Coniophora</taxon>
    </lineage>
</organism>
<sequence>MSDVPPTSDPMAAAGQDNGQDLFRLSRMDLTVVASSYVKWAESGKKADEQNAVIDEVVKQLVEKDASLVARRPFLREVVSSTFDAMLASKKGQWSGFDVVDKLYHDDIHKQLPTVWAKVYPEKPVPDTWNKYLHIHSMARKIVWDGLSPTQKAECSALAMVWNTVSPPASVLDIEYTRRFTAKLAKFLADIRRDFGVHGSFIWGHVHADGEPSFGCSDTNSSELHLPAWLREMGADKRYEVIQSFAKFYRANYCPDKTTKGSDKNKAPEITKDATGYPIMPDVTGLTSKPLTTVFREFLLAVLHLALPIYRHKTAKVPWGLLLKKEREAFTVDSHFPEGDWIAIFEPSKMGDDHIAVLCKYWHTKQHTDKVNRPVTFSQVIIDQKLGSRGRAEQGRASRSTTAVSRSTTTQPSGATVPEGTAVTMVPASTIQDGDGDDDFFSCITNPPVPRPSTRRRIGSPEMEEGTGSEHVDDGMVAGTDADFDFALELDLGLDSESEDGLPAPEVIDKTQSDKLQAPVVSISVSDTGIQPTQAPAPAPAPHHKPKPTQKRKVDTEEYSDEQAPSSSASKRIRKASNDTAGAKAQRRPEPDSDIDTDSGKDSDVDSGSEAPEPVTPVRTRSQRKADTGKTIRAPASRPTRNANNTGRVTRSQAVPALSTRSRKSKPKRH</sequence>
<dbReference type="EMBL" id="JH711605">
    <property type="protein sequence ID" value="EIW73900.1"/>
    <property type="molecule type" value="Genomic_DNA"/>
</dbReference>
<feature type="region of interest" description="Disordered" evidence="1">
    <location>
        <begin position="388"/>
        <end position="474"/>
    </location>
</feature>
<accession>R7SDF1</accession>
<evidence type="ECO:0000313" key="3">
    <source>
        <dbReference type="Proteomes" id="UP000053558"/>
    </source>
</evidence>
<proteinExistence type="predicted"/>
<evidence type="ECO:0000313" key="2">
    <source>
        <dbReference type="EMBL" id="EIW73900.1"/>
    </source>
</evidence>
<gene>
    <name evidence="2" type="ORF">CONPUDRAFT_160590</name>
</gene>
<keyword evidence="3" id="KW-1185">Reference proteome</keyword>
<dbReference type="AlphaFoldDB" id="R7SDF1"/>
<dbReference type="RefSeq" id="XP_007775923.1">
    <property type="nucleotide sequence ID" value="XM_007777733.1"/>
</dbReference>
<dbReference type="GeneID" id="19204339"/>
<feature type="compositionally biased region" description="Low complexity" evidence="1">
    <location>
        <begin position="397"/>
        <end position="410"/>
    </location>
</feature>
<reference evidence="3" key="1">
    <citation type="journal article" date="2012" name="Science">
        <title>The Paleozoic origin of enzymatic lignin decomposition reconstructed from 31 fungal genomes.</title>
        <authorList>
            <person name="Floudas D."/>
            <person name="Binder M."/>
            <person name="Riley R."/>
            <person name="Barry K."/>
            <person name="Blanchette R.A."/>
            <person name="Henrissat B."/>
            <person name="Martinez A.T."/>
            <person name="Otillar R."/>
            <person name="Spatafora J.W."/>
            <person name="Yadav J.S."/>
            <person name="Aerts A."/>
            <person name="Benoit I."/>
            <person name="Boyd A."/>
            <person name="Carlson A."/>
            <person name="Copeland A."/>
            <person name="Coutinho P.M."/>
            <person name="de Vries R.P."/>
            <person name="Ferreira P."/>
            <person name="Findley K."/>
            <person name="Foster B."/>
            <person name="Gaskell J."/>
            <person name="Glotzer D."/>
            <person name="Gorecki P."/>
            <person name="Heitman J."/>
            <person name="Hesse C."/>
            <person name="Hori C."/>
            <person name="Igarashi K."/>
            <person name="Jurgens J.A."/>
            <person name="Kallen N."/>
            <person name="Kersten P."/>
            <person name="Kohler A."/>
            <person name="Kuees U."/>
            <person name="Kumar T.K.A."/>
            <person name="Kuo A."/>
            <person name="LaButti K."/>
            <person name="Larrondo L.F."/>
            <person name="Lindquist E."/>
            <person name="Ling A."/>
            <person name="Lombard V."/>
            <person name="Lucas S."/>
            <person name="Lundell T."/>
            <person name="Martin R."/>
            <person name="McLaughlin D.J."/>
            <person name="Morgenstern I."/>
            <person name="Morin E."/>
            <person name="Murat C."/>
            <person name="Nagy L.G."/>
            <person name="Nolan M."/>
            <person name="Ohm R.A."/>
            <person name="Patyshakuliyeva A."/>
            <person name="Rokas A."/>
            <person name="Ruiz-Duenas F.J."/>
            <person name="Sabat G."/>
            <person name="Salamov A."/>
            <person name="Samejima M."/>
            <person name="Schmutz J."/>
            <person name="Slot J.C."/>
            <person name="St John F."/>
            <person name="Stenlid J."/>
            <person name="Sun H."/>
            <person name="Sun S."/>
            <person name="Syed K."/>
            <person name="Tsang A."/>
            <person name="Wiebenga A."/>
            <person name="Young D."/>
            <person name="Pisabarro A."/>
            <person name="Eastwood D.C."/>
            <person name="Martin F."/>
            <person name="Cullen D."/>
            <person name="Grigoriev I.V."/>
            <person name="Hibbett D.S."/>
        </authorList>
    </citation>
    <scope>NUCLEOTIDE SEQUENCE [LARGE SCALE GENOMIC DNA]</scope>
    <source>
        <strain evidence="3">RWD-64-598 SS2</strain>
    </source>
</reference>
<evidence type="ECO:0000256" key="1">
    <source>
        <dbReference type="SAM" id="MobiDB-lite"/>
    </source>
</evidence>